<evidence type="ECO:0000313" key="3">
    <source>
        <dbReference type="Proteomes" id="UP000765509"/>
    </source>
</evidence>
<comment type="caution">
    <text evidence="2">The sequence shown here is derived from an EMBL/GenBank/DDBJ whole genome shotgun (WGS) entry which is preliminary data.</text>
</comment>
<organism evidence="2 3">
    <name type="scientific">Austropuccinia psidii MF-1</name>
    <dbReference type="NCBI Taxonomy" id="1389203"/>
    <lineage>
        <taxon>Eukaryota</taxon>
        <taxon>Fungi</taxon>
        <taxon>Dikarya</taxon>
        <taxon>Basidiomycota</taxon>
        <taxon>Pucciniomycotina</taxon>
        <taxon>Pucciniomycetes</taxon>
        <taxon>Pucciniales</taxon>
        <taxon>Sphaerophragmiaceae</taxon>
        <taxon>Austropuccinia</taxon>
    </lineage>
</organism>
<name>A0A9Q3L2C7_9BASI</name>
<reference evidence="2" key="1">
    <citation type="submission" date="2021-03" db="EMBL/GenBank/DDBJ databases">
        <title>Draft genome sequence of rust myrtle Austropuccinia psidii MF-1, a brazilian biotype.</title>
        <authorList>
            <person name="Quecine M.C."/>
            <person name="Pachon D.M.R."/>
            <person name="Bonatelli M.L."/>
            <person name="Correr F.H."/>
            <person name="Franceschini L.M."/>
            <person name="Leite T.F."/>
            <person name="Margarido G.R.A."/>
            <person name="Almeida C.A."/>
            <person name="Ferrarezi J.A."/>
            <person name="Labate C.A."/>
        </authorList>
    </citation>
    <scope>NUCLEOTIDE SEQUENCE</scope>
    <source>
        <strain evidence="2">MF-1</strain>
    </source>
</reference>
<keyword evidence="3" id="KW-1185">Reference proteome</keyword>
<dbReference type="Proteomes" id="UP000765509">
    <property type="component" value="Unassembled WGS sequence"/>
</dbReference>
<protein>
    <submittedName>
        <fullName evidence="2">Uncharacterized protein</fullName>
    </submittedName>
</protein>
<evidence type="ECO:0000256" key="1">
    <source>
        <dbReference type="SAM" id="MobiDB-lite"/>
    </source>
</evidence>
<dbReference type="EMBL" id="AVOT02142728">
    <property type="protein sequence ID" value="MBW0591357.1"/>
    <property type="molecule type" value="Genomic_DNA"/>
</dbReference>
<dbReference type="AlphaFoldDB" id="A0A9Q3L2C7"/>
<feature type="region of interest" description="Disordered" evidence="1">
    <location>
        <begin position="111"/>
        <end position="130"/>
    </location>
</feature>
<sequence length="130" mass="14779">MPSTRSGASYTPQAAPKKVIDVIMVEANQLQNNKADTATKSLSEHLQTSQKAYNNAFQHKEYHILSDLWYNCINSYLNVRKFLGHPNTCKLLNGWHPLIEKKNMMFSTAEWRKDNPPPPKQVPKTAAIPT</sequence>
<evidence type="ECO:0000313" key="2">
    <source>
        <dbReference type="EMBL" id="MBW0591357.1"/>
    </source>
</evidence>
<proteinExistence type="predicted"/>
<accession>A0A9Q3L2C7</accession>
<gene>
    <name evidence="2" type="ORF">O181_131072</name>
</gene>